<keyword evidence="1" id="KW-0812">Transmembrane</keyword>
<dbReference type="AlphaFoldDB" id="A0ABD7TSU6"/>
<dbReference type="RefSeq" id="WP_262626281.1">
    <property type="nucleotide sequence ID" value="NZ_CP094809.1"/>
</dbReference>
<accession>A0ABD7TSU6</accession>
<name>A0ABD7TSU6_9STAP</name>
<proteinExistence type="predicted"/>
<gene>
    <name evidence="2" type="ORF">MUA95_09785</name>
</gene>
<dbReference type="Proteomes" id="UP001065705">
    <property type="component" value="Chromosome"/>
</dbReference>
<reference evidence="2" key="1">
    <citation type="submission" date="2022-03" db="EMBL/GenBank/DDBJ databases">
        <title>Comparative Genomics of East African Camel-Associated Staphylococcaceae spp.: Diversity and Inheritance of Traits Involved in Host-Pathogen Interactions.</title>
        <authorList>
            <person name="Akarsu H."/>
            <person name="Liljander A."/>
            <person name="Younan M."/>
            <person name="Brodard I."/>
            <person name="Glucks I."/>
            <person name="Labroussaa F."/>
            <person name="Overesch G."/>
            <person name="Kuhnert P."/>
            <person name="Perreten V."/>
            <person name="Drexler J.F."/>
            <person name="Corman V.M."/>
            <person name="Falquet L."/>
            <person name="Jores J."/>
        </authorList>
    </citation>
    <scope>NUCLEOTIDE SEQUENCE</scope>
    <source>
        <strain evidence="2">IVB6197</strain>
    </source>
</reference>
<evidence type="ECO:0000313" key="3">
    <source>
        <dbReference type="Proteomes" id="UP001065705"/>
    </source>
</evidence>
<organism evidence="2 3">
    <name type="scientific">Staphylococcus agnetis</name>
    <dbReference type="NCBI Taxonomy" id="985762"/>
    <lineage>
        <taxon>Bacteria</taxon>
        <taxon>Bacillati</taxon>
        <taxon>Bacillota</taxon>
        <taxon>Bacilli</taxon>
        <taxon>Bacillales</taxon>
        <taxon>Staphylococcaceae</taxon>
        <taxon>Staphylococcus</taxon>
    </lineage>
</organism>
<keyword evidence="1" id="KW-0472">Membrane</keyword>
<feature type="transmembrane region" description="Helical" evidence="1">
    <location>
        <begin position="26"/>
        <end position="45"/>
    </location>
</feature>
<sequence length="57" mass="6393">MGRLLALVIAMITTFVVTTPFAFEAYFTTTLTIATWTMIGSYYAAKYVINTLKKTEC</sequence>
<dbReference type="EMBL" id="CP094809">
    <property type="protein sequence ID" value="UXU56843.1"/>
    <property type="molecule type" value="Genomic_DNA"/>
</dbReference>
<protein>
    <submittedName>
        <fullName evidence="2">Uncharacterized protein</fullName>
    </submittedName>
</protein>
<evidence type="ECO:0000313" key="2">
    <source>
        <dbReference type="EMBL" id="UXU56843.1"/>
    </source>
</evidence>
<keyword evidence="1" id="KW-1133">Transmembrane helix</keyword>
<evidence type="ECO:0000256" key="1">
    <source>
        <dbReference type="SAM" id="Phobius"/>
    </source>
</evidence>